<dbReference type="RefSeq" id="WP_059443517.1">
    <property type="nucleotide sequence ID" value="NZ_QFVD01000062.1"/>
</dbReference>
<dbReference type="EMBL" id="QHMI01000041">
    <property type="protein sequence ID" value="PXB34208.1"/>
    <property type="molecule type" value="Genomic_DNA"/>
</dbReference>
<reference evidence="3 4" key="1">
    <citation type="submission" date="2018-05" db="EMBL/GenBank/DDBJ databases">
        <title>Evaluation of testing and processing parameters for the GenePOC Carba assay.</title>
        <authorList>
            <person name="Walsh T.R."/>
        </authorList>
    </citation>
    <scope>NUCLEOTIDE SEQUENCE [LARGE SCALE GENOMIC DNA]</scope>
    <source>
        <strain evidence="3 4">PECIMP</strain>
    </source>
</reference>
<dbReference type="InterPro" id="IPR009270">
    <property type="entry name" value="DUF927"/>
</dbReference>
<evidence type="ECO:0000259" key="2">
    <source>
        <dbReference type="Pfam" id="PF06048"/>
    </source>
</evidence>
<sequence length="780" mass="87606">MTTNEKDVYLLTGVEIKMYDPSSGNLVDSVSEETKQEEEQLQIEENNTYNESEYEEEYQEDDEYTEEEDEQNDEHQASTVIGEAQEADSEDPSNKLDGLPAPIRRKKKEKEITLYESFVGKITTHGMYHTSRKSVKGKIVVKDILVHNFPIFPVEIITALDGTIDESVTYIKFVFKSIDGEFKEVIIPSGAANDFKEVKKAGFLAPSPLNHSKVLALINDVISNGSLNKKTGYSQCGWTSDLMHHIRPDNDLYVGKKIKVTEVKGSADLYFSMLSEFVLNCPQMAFGLAFAAAGYMRGYITVTSLTPFYILYGKAHMGKSKTCQLIASLQGNPMKGKGNNIDWNTTMIGFHKFLANNNHGVLVVDELDNLFLKNNITHAATLIMDITNGGGRAYSDQYRNTHQGESWNNSVIASTNLRIEDVAGGTMKEQALFTRLMQIDVEDSVLHNYTGGQYRLEQLSQIMSENYGHFYPKAIEKIKAKGKEYKARLDELLKELTTDIKLVDLQNEPRSLEMLALAQVGAELVGDVLGEKEGAACQAAVDIIIERFKRSEDELISKKQNEDANTYEMLKSFITDNAQRFRWENYAYCQGNRLDMKKSQIDQAIEFSSNATKASTGALGVVVQETVMDHALDYNGYVLLNPSAFDSLARYGISKDKMISAAKNLGMLREQGGKNTKKLSDKYKAMLSGVSRAYQIELKDISDILEFEVPEVAPEENLKEITPVKEPDFTTEHLSENENGQLSPEIEQQLDKIMEDYDKFGFTDWDNIGASIQNKTNKGE</sequence>
<comment type="caution">
    <text evidence="3">The sequence shown here is derived from an EMBL/GenBank/DDBJ whole genome shotgun (WGS) entry which is preliminary data.</text>
</comment>
<feature type="domain" description="DUF927" evidence="2">
    <location>
        <begin position="228"/>
        <end position="397"/>
    </location>
</feature>
<feature type="compositionally biased region" description="Acidic residues" evidence="1">
    <location>
        <begin position="52"/>
        <end position="72"/>
    </location>
</feature>
<feature type="region of interest" description="Disordered" evidence="1">
    <location>
        <begin position="19"/>
        <end position="77"/>
    </location>
</feature>
<dbReference type="Pfam" id="PF06048">
    <property type="entry name" value="DUF927"/>
    <property type="match status" value="1"/>
</dbReference>
<gene>
    <name evidence="3" type="ORF">DL189_24175</name>
</gene>
<dbReference type="AlphaFoldDB" id="A0A9X7KXH2"/>
<organism evidence="3 4">
    <name type="scientific">Enterobacter hormaechei</name>
    <dbReference type="NCBI Taxonomy" id="158836"/>
    <lineage>
        <taxon>Bacteria</taxon>
        <taxon>Pseudomonadati</taxon>
        <taxon>Pseudomonadota</taxon>
        <taxon>Gammaproteobacteria</taxon>
        <taxon>Enterobacterales</taxon>
        <taxon>Enterobacteriaceae</taxon>
        <taxon>Enterobacter</taxon>
        <taxon>Enterobacter cloacae complex</taxon>
    </lineage>
</organism>
<evidence type="ECO:0000256" key="1">
    <source>
        <dbReference type="SAM" id="MobiDB-lite"/>
    </source>
</evidence>
<dbReference type="Proteomes" id="UP000246375">
    <property type="component" value="Unassembled WGS sequence"/>
</dbReference>
<evidence type="ECO:0000313" key="4">
    <source>
        <dbReference type="Proteomes" id="UP000246375"/>
    </source>
</evidence>
<evidence type="ECO:0000313" key="3">
    <source>
        <dbReference type="EMBL" id="PXB34208.1"/>
    </source>
</evidence>
<name>A0A9X7KXH2_9ENTR</name>
<feature type="region of interest" description="Disordered" evidence="1">
    <location>
        <begin position="82"/>
        <end position="101"/>
    </location>
</feature>
<proteinExistence type="predicted"/>
<protein>
    <submittedName>
        <fullName evidence="3">DUF927 domain-containing protein</fullName>
    </submittedName>
</protein>
<accession>A0A9X7KXH2</accession>